<evidence type="ECO:0008006" key="3">
    <source>
        <dbReference type="Google" id="ProtNLM"/>
    </source>
</evidence>
<dbReference type="EMBL" id="JACHBR010000002">
    <property type="protein sequence ID" value="MBB5630347.1"/>
    <property type="molecule type" value="Genomic_DNA"/>
</dbReference>
<dbReference type="Pfam" id="PF15589">
    <property type="entry name" value="Imm21"/>
    <property type="match status" value="1"/>
</dbReference>
<protein>
    <recommendedName>
        <fullName evidence="3">Immunity protein 21 of polymorphic toxin system</fullName>
    </recommendedName>
</protein>
<evidence type="ECO:0000313" key="2">
    <source>
        <dbReference type="Proteomes" id="UP000588112"/>
    </source>
</evidence>
<keyword evidence="2" id="KW-1185">Reference proteome</keyword>
<accession>A0A7W8ZAD7</accession>
<comment type="caution">
    <text evidence="1">The sequence shown here is derived from an EMBL/GenBank/DDBJ whole genome shotgun (WGS) entry which is preliminary data.</text>
</comment>
<dbReference type="Proteomes" id="UP000588112">
    <property type="component" value="Unassembled WGS sequence"/>
</dbReference>
<dbReference type="InterPro" id="IPR028961">
    <property type="entry name" value="Imm21"/>
</dbReference>
<dbReference type="AlphaFoldDB" id="A0A7W8ZAD7"/>
<proteinExistence type="predicted"/>
<sequence length="143" mass="15902">MDDNDGPVETWGDYGRACAVEGYIGLVVVGAQRALVLGDEPAMTTFLATERLFVRWAGADSETELIAAARRTLAGEPDWDDDEDLIWEARESVVLFDSAIPGAESEPDDRLVIDLDPGRYRVRATYTKDEDNWMILVHLQPTT</sequence>
<organism evidence="1 2">
    <name type="scientific">Sphaerisporangium krabiense</name>
    <dbReference type="NCBI Taxonomy" id="763782"/>
    <lineage>
        <taxon>Bacteria</taxon>
        <taxon>Bacillati</taxon>
        <taxon>Actinomycetota</taxon>
        <taxon>Actinomycetes</taxon>
        <taxon>Streptosporangiales</taxon>
        <taxon>Streptosporangiaceae</taxon>
        <taxon>Sphaerisporangium</taxon>
    </lineage>
</organism>
<reference evidence="1 2" key="1">
    <citation type="submission" date="2020-08" db="EMBL/GenBank/DDBJ databases">
        <title>Sequencing the genomes of 1000 actinobacteria strains.</title>
        <authorList>
            <person name="Klenk H.-P."/>
        </authorList>
    </citation>
    <scope>NUCLEOTIDE SEQUENCE [LARGE SCALE GENOMIC DNA]</scope>
    <source>
        <strain evidence="1 2">DSM 45790</strain>
    </source>
</reference>
<evidence type="ECO:0000313" key="1">
    <source>
        <dbReference type="EMBL" id="MBB5630347.1"/>
    </source>
</evidence>
<name>A0A7W8ZAD7_9ACTN</name>
<gene>
    <name evidence="1" type="ORF">BJ981_006111</name>
</gene>